<dbReference type="GO" id="GO:0008837">
    <property type="term" value="F:diaminopimelate epimerase activity"/>
    <property type="evidence" value="ECO:0007669"/>
    <property type="project" value="InterPro"/>
</dbReference>
<dbReference type="PANTHER" id="PTHR31689">
    <property type="entry name" value="DIAMINOPIMELATE EPIMERASE, CHLOROPLASTIC"/>
    <property type="match status" value="1"/>
</dbReference>
<organism evidence="4 5">
    <name type="scientific">Lymnaea stagnalis</name>
    <name type="common">Great pond snail</name>
    <name type="synonym">Helix stagnalis</name>
    <dbReference type="NCBI Taxonomy" id="6523"/>
    <lineage>
        <taxon>Eukaryota</taxon>
        <taxon>Metazoa</taxon>
        <taxon>Spiralia</taxon>
        <taxon>Lophotrochozoa</taxon>
        <taxon>Mollusca</taxon>
        <taxon>Gastropoda</taxon>
        <taxon>Heterobranchia</taxon>
        <taxon>Euthyneura</taxon>
        <taxon>Panpulmonata</taxon>
        <taxon>Hygrophila</taxon>
        <taxon>Lymnaeoidea</taxon>
        <taxon>Lymnaeidae</taxon>
        <taxon>Lymnaea</taxon>
    </lineage>
</organism>
<comment type="caution">
    <text evidence="4">The sequence shown here is derived from an EMBL/GenBank/DDBJ whole genome shotgun (WGS) entry which is preliminary data.</text>
</comment>
<dbReference type="Gene3D" id="3.10.310.10">
    <property type="entry name" value="Diaminopimelate Epimerase, Chain A, domain 1"/>
    <property type="match status" value="2"/>
</dbReference>
<keyword evidence="5" id="KW-1185">Reference proteome</keyword>
<feature type="region of interest" description="Disordered" evidence="3">
    <location>
        <begin position="93"/>
        <end position="125"/>
    </location>
</feature>
<dbReference type="Pfam" id="PF01678">
    <property type="entry name" value="DAP_epimerase"/>
    <property type="match status" value="2"/>
</dbReference>
<evidence type="ECO:0000256" key="3">
    <source>
        <dbReference type="SAM" id="MobiDB-lite"/>
    </source>
</evidence>
<evidence type="ECO:0000256" key="2">
    <source>
        <dbReference type="ARBA" id="ARBA00023235"/>
    </source>
</evidence>
<feature type="compositionally biased region" description="Basic and acidic residues" evidence="3">
    <location>
        <begin position="105"/>
        <end position="114"/>
    </location>
</feature>
<evidence type="ECO:0000313" key="5">
    <source>
        <dbReference type="Proteomes" id="UP001497497"/>
    </source>
</evidence>
<dbReference type="EMBL" id="CAXITT010000237">
    <property type="protein sequence ID" value="CAL1536708.1"/>
    <property type="molecule type" value="Genomic_DNA"/>
</dbReference>
<dbReference type="AlphaFoldDB" id="A0AAV2HX82"/>
<dbReference type="InterPro" id="IPR001653">
    <property type="entry name" value="DAP_epimerase_DapF"/>
</dbReference>
<dbReference type="Proteomes" id="UP001497497">
    <property type="component" value="Unassembled WGS sequence"/>
</dbReference>
<protein>
    <recommendedName>
        <fullName evidence="6">Diaminopimelate epimerase</fullName>
    </recommendedName>
</protein>
<evidence type="ECO:0008006" key="6">
    <source>
        <dbReference type="Google" id="ProtNLM"/>
    </source>
</evidence>
<dbReference type="PANTHER" id="PTHR31689:SF0">
    <property type="entry name" value="DIAMINOPIMELATE EPIMERASE"/>
    <property type="match status" value="1"/>
</dbReference>
<dbReference type="GO" id="GO:0009089">
    <property type="term" value="P:lysine biosynthetic process via diaminopimelate"/>
    <property type="evidence" value="ECO:0007669"/>
    <property type="project" value="InterPro"/>
</dbReference>
<accession>A0AAV2HX82</accession>
<dbReference type="GO" id="GO:0005829">
    <property type="term" value="C:cytosol"/>
    <property type="evidence" value="ECO:0007669"/>
    <property type="project" value="TreeGrafter"/>
</dbReference>
<sequence length="425" mass="46081">MFDLEFHKFQGAGNDFIVIDNRNNQCAPTDDHRRQMCDRHFGIGADGVLEIQTSERADFRVLYFNSDGKEGSLCGNGCRCAIAFAWANGMRSSEDETGKKKRKGLERESGRRGDSSTATSEGESDGVATALPVYHFEAADGLHVGGVEHVGHEGHVTYFVNFRDMTSEGIKVYSGGEMFLDTGSPHHVTFVPSGLDELDVVRTGRQLRYGLYGQRGSNINFVSEVTPEGRHAQLDGDRGMDVGPARLRVRTYERGVEEETLACGTGAVAVAIAHYLKESDTSLTAHTGGVTWRTHPGNDAGDPTRNNYDVTAESGDVTRLPAHGNGVSDGKPIRSAAARARFDRKGDDAGNVEEIAMGRQIQGTDVQRIILMKGGDLKISFKAIKGTSSADQAGLLTFTNIELSGPAELVFHGVYAVKRHQTWPS</sequence>
<dbReference type="HAMAP" id="MF_00197">
    <property type="entry name" value="DAP_epimerase"/>
    <property type="match status" value="1"/>
</dbReference>
<keyword evidence="2" id="KW-0413">Isomerase</keyword>
<evidence type="ECO:0000313" key="4">
    <source>
        <dbReference type="EMBL" id="CAL1536708.1"/>
    </source>
</evidence>
<name>A0AAV2HX82_LYMST</name>
<evidence type="ECO:0000256" key="1">
    <source>
        <dbReference type="ARBA" id="ARBA00010219"/>
    </source>
</evidence>
<gene>
    <name evidence="4" type="ORF">GSLYS_00010621001</name>
</gene>
<dbReference type="SUPFAM" id="SSF54506">
    <property type="entry name" value="Diaminopimelate epimerase-like"/>
    <property type="match status" value="2"/>
</dbReference>
<proteinExistence type="inferred from homology"/>
<comment type="similarity">
    <text evidence="1">Belongs to the diaminopimelate epimerase family.</text>
</comment>
<reference evidence="4 5" key="1">
    <citation type="submission" date="2024-04" db="EMBL/GenBank/DDBJ databases">
        <authorList>
            <consortium name="Genoscope - CEA"/>
            <person name="William W."/>
        </authorList>
    </citation>
    <scope>NUCLEOTIDE SEQUENCE [LARGE SCALE GENOMIC DNA]</scope>
</reference>